<proteinExistence type="predicted"/>
<gene>
    <name evidence="3" type="ORF">CLV78_101854</name>
</gene>
<sequence>MDELHPLPRLRQSLMHGLLSLAILCLFSPPATAERHKLADFEVEVTEVASGFDTPWGLAFLPGGGALVTERGGRLWRLSADGTRTRVRGVPKVATTGQGGLLDVLLPRDFAETRHVILSYAKPMRRGSGTAVGMGRLSRDGRRLTGFRVLVEMAPGTTGGRHFGSRLVEGRDGAIYVTVGDRGDRPSAQDPGRINGSVLRIARDGRAPADNPFVSQAGARPEIWSLGHRNPQGMALDPSGQLWAVEHGAQGGDEINRIKRGANYGWPVISYGQHYSGNKIGEGTSKPGMEQPAHYWDPSIAPSGMAILGNDLFPEWAGDFLVGSLKFDMISRLENRAGRLTEVERIALPETQRVRDVREAPDGSVWFLSEGNGAIYRMTPAR</sequence>
<keyword evidence="4" id="KW-1185">Reference proteome</keyword>
<evidence type="ECO:0000259" key="2">
    <source>
        <dbReference type="Pfam" id="PF07995"/>
    </source>
</evidence>
<dbReference type="Pfam" id="PF07995">
    <property type="entry name" value="GSDH"/>
    <property type="match status" value="1"/>
</dbReference>
<dbReference type="InterPro" id="IPR012938">
    <property type="entry name" value="Glc/Sorbosone_DH"/>
</dbReference>
<feature type="domain" description="Glucose/Sorbosone dehydrogenase" evidence="2">
    <location>
        <begin position="52"/>
        <end position="377"/>
    </location>
</feature>
<feature type="chain" id="PRO_5015542609" evidence="1">
    <location>
        <begin position="34"/>
        <end position="382"/>
    </location>
</feature>
<comment type="caution">
    <text evidence="3">The sequence shown here is derived from an EMBL/GenBank/DDBJ whole genome shotgun (WGS) entry which is preliminary data.</text>
</comment>
<organism evidence="3 4">
    <name type="scientific">Aliiruegeria haliotis</name>
    <dbReference type="NCBI Taxonomy" id="1280846"/>
    <lineage>
        <taxon>Bacteria</taxon>
        <taxon>Pseudomonadati</taxon>
        <taxon>Pseudomonadota</taxon>
        <taxon>Alphaproteobacteria</taxon>
        <taxon>Rhodobacterales</taxon>
        <taxon>Roseobacteraceae</taxon>
        <taxon>Aliiruegeria</taxon>
    </lineage>
</organism>
<evidence type="ECO:0000256" key="1">
    <source>
        <dbReference type="SAM" id="SignalP"/>
    </source>
</evidence>
<keyword evidence="1" id="KW-0732">Signal</keyword>
<dbReference type="InterPro" id="IPR011041">
    <property type="entry name" value="Quinoprot_gluc/sorb_DH_b-prop"/>
</dbReference>
<protein>
    <submittedName>
        <fullName evidence="3">Glucose/arabinose dehydrogenase</fullName>
    </submittedName>
</protein>
<dbReference type="PANTHER" id="PTHR19328:SF75">
    <property type="entry name" value="ALDOSE SUGAR DEHYDROGENASE YLII"/>
    <property type="match status" value="1"/>
</dbReference>
<evidence type="ECO:0000313" key="4">
    <source>
        <dbReference type="Proteomes" id="UP000239480"/>
    </source>
</evidence>
<dbReference type="EMBL" id="PVTD01000001">
    <property type="protein sequence ID" value="PRY26752.1"/>
    <property type="molecule type" value="Genomic_DNA"/>
</dbReference>
<dbReference type="SUPFAM" id="SSF50952">
    <property type="entry name" value="Soluble quinoprotein glucose dehydrogenase"/>
    <property type="match status" value="1"/>
</dbReference>
<dbReference type="AlphaFoldDB" id="A0A2T0S058"/>
<dbReference type="InterPro" id="IPR011042">
    <property type="entry name" value="6-blade_b-propeller_TolB-like"/>
</dbReference>
<dbReference type="Proteomes" id="UP000239480">
    <property type="component" value="Unassembled WGS sequence"/>
</dbReference>
<dbReference type="Gene3D" id="2.120.10.30">
    <property type="entry name" value="TolB, C-terminal domain"/>
    <property type="match status" value="1"/>
</dbReference>
<feature type="signal peptide" evidence="1">
    <location>
        <begin position="1"/>
        <end position="33"/>
    </location>
</feature>
<name>A0A2T0S058_9RHOB</name>
<reference evidence="3 4" key="1">
    <citation type="submission" date="2018-03" db="EMBL/GenBank/DDBJ databases">
        <title>Genomic Encyclopedia of Archaeal and Bacterial Type Strains, Phase II (KMG-II): from individual species to whole genera.</title>
        <authorList>
            <person name="Goeker M."/>
        </authorList>
    </citation>
    <scope>NUCLEOTIDE SEQUENCE [LARGE SCALE GENOMIC DNA]</scope>
    <source>
        <strain evidence="3 4">DSM 29328</strain>
    </source>
</reference>
<evidence type="ECO:0000313" key="3">
    <source>
        <dbReference type="EMBL" id="PRY26752.1"/>
    </source>
</evidence>
<dbReference type="PANTHER" id="PTHR19328">
    <property type="entry name" value="HEDGEHOG-INTERACTING PROTEIN"/>
    <property type="match status" value="1"/>
</dbReference>
<accession>A0A2T0S058</accession>